<dbReference type="KEGG" id="drm:Dred_0882"/>
<dbReference type="OrthoDB" id="9871423at2"/>
<proteinExistence type="predicted"/>
<reference evidence="1 2" key="1">
    <citation type="submission" date="2007-03" db="EMBL/GenBank/DDBJ databases">
        <title>Complete sequence of Desulfotomaculum reducens MI-1.</title>
        <authorList>
            <consortium name="US DOE Joint Genome Institute"/>
            <person name="Copeland A."/>
            <person name="Lucas S."/>
            <person name="Lapidus A."/>
            <person name="Barry K."/>
            <person name="Detter J.C."/>
            <person name="Glavina del Rio T."/>
            <person name="Hammon N."/>
            <person name="Israni S."/>
            <person name="Dalin E."/>
            <person name="Tice H."/>
            <person name="Pitluck S."/>
            <person name="Sims D."/>
            <person name="Brettin T."/>
            <person name="Bruce D."/>
            <person name="Han C."/>
            <person name="Tapia R."/>
            <person name="Schmutz J."/>
            <person name="Larimer F."/>
            <person name="Land M."/>
            <person name="Hauser L."/>
            <person name="Kyrpides N."/>
            <person name="Kim E."/>
            <person name="Tebo B.M."/>
            <person name="Richardson P."/>
        </authorList>
    </citation>
    <scope>NUCLEOTIDE SEQUENCE [LARGE SCALE GENOMIC DNA]</scope>
    <source>
        <strain evidence="1 2">MI-1</strain>
    </source>
</reference>
<dbReference type="EMBL" id="CP000612">
    <property type="protein sequence ID" value="ABO49419.1"/>
    <property type="molecule type" value="Genomic_DNA"/>
</dbReference>
<keyword evidence="2" id="KW-1185">Reference proteome</keyword>
<dbReference type="STRING" id="349161.Dred_0882"/>
<evidence type="ECO:0000313" key="1">
    <source>
        <dbReference type="EMBL" id="ABO49419.1"/>
    </source>
</evidence>
<sequence length="103" mass="11514">MKNNYIVNDNGVVNTGHIGGSVINISSNFVDWEGLTQNLDRFLIDCDDKELRKIASEMLKDVRAKKVDQTKQSAKRFGEKGLNLVKQLGLNILSGFIVYALTQ</sequence>
<accession>A4J2W6</accession>
<dbReference type="RefSeq" id="WP_011877249.1">
    <property type="nucleotide sequence ID" value="NC_009253.1"/>
</dbReference>
<name>A4J2W6_DESRM</name>
<evidence type="ECO:0000313" key="2">
    <source>
        <dbReference type="Proteomes" id="UP000001556"/>
    </source>
</evidence>
<organism evidence="1 2">
    <name type="scientific">Desulforamulus reducens (strain ATCC BAA-1160 / DSM 100696 / MI-1)</name>
    <name type="common">Desulfotomaculum reducens</name>
    <dbReference type="NCBI Taxonomy" id="349161"/>
    <lineage>
        <taxon>Bacteria</taxon>
        <taxon>Bacillati</taxon>
        <taxon>Bacillota</taxon>
        <taxon>Clostridia</taxon>
        <taxon>Eubacteriales</taxon>
        <taxon>Peptococcaceae</taxon>
        <taxon>Desulforamulus</taxon>
    </lineage>
</organism>
<protein>
    <submittedName>
        <fullName evidence="1">Uncharacterized protein</fullName>
    </submittedName>
</protein>
<dbReference type="Proteomes" id="UP000001556">
    <property type="component" value="Chromosome"/>
</dbReference>
<dbReference type="HOGENOM" id="CLU_2259261_0_0_9"/>
<dbReference type="AlphaFoldDB" id="A4J2W6"/>
<gene>
    <name evidence="1" type="ordered locus">Dred_0882</name>
</gene>